<sequence length="91" mass="10416">IIDFVDGTENPVGQEAVEWGVIGDEDPEFTNGSYAFAQKYEHDLDAWRALPTEMQEKFIGRRKFSDIELEDDEKDPAAHNVVAQDNRDDEE</sequence>
<comment type="cofactor">
    <cofactor evidence="1">
        <name>heme b</name>
        <dbReference type="ChEBI" id="CHEBI:60344"/>
    </cofactor>
</comment>
<dbReference type="InterPro" id="IPR048328">
    <property type="entry name" value="Dyp_perox_C"/>
</dbReference>
<dbReference type="PANTHER" id="PTHR30521:SF0">
    <property type="entry name" value="DYP-TYPE PEROXIDASE FAMILY PROTEIN"/>
    <property type="match status" value="1"/>
</dbReference>
<comment type="caution">
    <text evidence="8">The sequence shown here is derived from an EMBL/GenBank/DDBJ whole genome shotgun (WGS) entry which is preliminary data.</text>
</comment>
<keyword evidence="4" id="KW-0560">Oxidoreductase</keyword>
<evidence type="ECO:0000256" key="3">
    <source>
        <dbReference type="ARBA" id="ARBA00022723"/>
    </source>
</evidence>
<feature type="domain" description="Dyp-type peroxidase C-terminal" evidence="7">
    <location>
        <begin position="2"/>
        <end position="89"/>
    </location>
</feature>
<keyword evidence="2" id="KW-0575">Peroxidase</keyword>
<dbReference type="PANTHER" id="PTHR30521">
    <property type="entry name" value="DEFERROCHELATASE/PEROXIDASE"/>
    <property type="match status" value="1"/>
</dbReference>
<dbReference type="GO" id="GO:0005829">
    <property type="term" value="C:cytosol"/>
    <property type="evidence" value="ECO:0007669"/>
    <property type="project" value="TreeGrafter"/>
</dbReference>
<dbReference type="EMBL" id="AZMM01005875">
    <property type="protein sequence ID" value="ETJ40223.1"/>
    <property type="molecule type" value="Genomic_DNA"/>
</dbReference>
<proteinExistence type="predicted"/>
<accession>W1YCE2</accession>
<evidence type="ECO:0000256" key="2">
    <source>
        <dbReference type="ARBA" id="ARBA00022559"/>
    </source>
</evidence>
<keyword evidence="5" id="KW-0408">Iron</keyword>
<name>W1YCE2_9ZZZZ</name>
<evidence type="ECO:0000256" key="4">
    <source>
        <dbReference type="ARBA" id="ARBA00023002"/>
    </source>
</evidence>
<dbReference type="GO" id="GO:0046872">
    <property type="term" value="F:metal ion binding"/>
    <property type="evidence" value="ECO:0007669"/>
    <property type="project" value="UniProtKB-KW"/>
</dbReference>
<keyword evidence="3" id="KW-0479">Metal-binding</keyword>
<evidence type="ECO:0000256" key="1">
    <source>
        <dbReference type="ARBA" id="ARBA00001970"/>
    </source>
</evidence>
<protein>
    <submittedName>
        <fullName evidence="8">TyrA protein</fullName>
    </submittedName>
</protein>
<evidence type="ECO:0000313" key="8">
    <source>
        <dbReference type="EMBL" id="ETJ40223.1"/>
    </source>
</evidence>
<dbReference type="SUPFAM" id="SSF54909">
    <property type="entry name" value="Dimeric alpha+beta barrel"/>
    <property type="match status" value="1"/>
</dbReference>
<gene>
    <name evidence="8" type="ORF">Q604_UNBC05875G0001</name>
</gene>
<dbReference type="InterPro" id="IPR006314">
    <property type="entry name" value="Dyp_peroxidase"/>
</dbReference>
<reference evidence="8" key="1">
    <citation type="submission" date="2013-12" db="EMBL/GenBank/DDBJ databases">
        <title>A Varibaculum cambriense genome reconstructed from a premature infant gut community with otherwise low bacterial novelty that shifts toward anaerobic metabolism during the third week of life.</title>
        <authorList>
            <person name="Brown C.T."/>
            <person name="Sharon I."/>
            <person name="Thomas B.C."/>
            <person name="Castelle C.J."/>
            <person name="Morowitz M.J."/>
            <person name="Banfield J.F."/>
        </authorList>
    </citation>
    <scope>NUCLEOTIDE SEQUENCE</scope>
</reference>
<dbReference type="GO" id="GO:0020037">
    <property type="term" value="F:heme binding"/>
    <property type="evidence" value="ECO:0007669"/>
    <property type="project" value="InterPro"/>
</dbReference>
<dbReference type="InterPro" id="IPR011008">
    <property type="entry name" value="Dimeric_a/b-barrel"/>
</dbReference>
<dbReference type="PROSITE" id="PS51404">
    <property type="entry name" value="DYP_PEROXIDASE"/>
    <property type="match status" value="1"/>
</dbReference>
<dbReference type="AlphaFoldDB" id="W1YCE2"/>
<feature type="non-terminal residue" evidence="8">
    <location>
        <position position="91"/>
    </location>
</feature>
<evidence type="ECO:0000256" key="6">
    <source>
        <dbReference type="SAM" id="MobiDB-lite"/>
    </source>
</evidence>
<dbReference type="GO" id="GO:0004601">
    <property type="term" value="F:peroxidase activity"/>
    <property type="evidence" value="ECO:0007669"/>
    <property type="project" value="UniProtKB-KW"/>
</dbReference>
<organism evidence="8">
    <name type="scientific">human gut metagenome</name>
    <dbReference type="NCBI Taxonomy" id="408170"/>
    <lineage>
        <taxon>unclassified sequences</taxon>
        <taxon>metagenomes</taxon>
        <taxon>organismal metagenomes</taxon>
    </lineage>
</organism>
<evidence type="ECO:0000256" key="5">
    <source>
        <dbReference type="ARBA" id="ARBA00023004"/>
    </source>
</evidence>
<feature type="non-terminal residue" evidence="8">
    <location>
        <position position="1"/>
    </location>
</feature>
<evidence type="ECO:0000259" key="7">
    <source>
        <dbReference type="Pfam" id="PF20628"/>
    </source>
</evidence>
<feature type="region of interest" description="Disordered" evidence="6">
    <location>
        <begin position="69"/>
        <end position="91"/>
    </location>
</feature>
<dbReference type="Pfam" id="PF20628">
    <property type="entry name" value="Dyp_perox_C"/>
    <property type="match status" value="1"/>
</dbReference>